<organism evidence="8 9">
    <name type="scientific">Tistrella mobilis</name>
    <dbReference type="NCBI Taxonomy" id="171437"/>
    <lineage>
        <taxon>Bacteria</taxon>
        <taxon>Pseudomonadati</taxon>
        <taxon>Pseudomonadota</taxon>
        <taxon>Alphaproteobacteria</taxon>
        <taxon>Geminicoccales</taxon>
        <taxon>Geminicoccaceae</taxon>
        <taxon>Tistrella</taxon>
    </lineage>
</organism>
<evidence type="ECO:0000313" key="9">
    <source>
        <dbReference type="Proteomes" id="UP000075787"/>
    </source>
</evidence>
<reference evidence="8 9" key="1">
    <citation type="submission" date="2015-12" db="EMBL/GenBank/DDBJ databases">
        <title>Genome sequence of Tistrella mobilis MCCC 1A02139.</title>
        <authorList>
            <person name="Lu L."/>
            <person name="Lai Q."/>
            <person name="Shao Z."/>
            <person name="Qian P."/>
        </authorList>
    </citation>
    <scope>NUCLEOTIDE SEQUENCE [LARGE SCALE GENOMIC DNA]</scope>
    <source>
        <strain evidence="8 9">MCCC 1A02139</strain>
    </source>
</reference>
<dbReference type="SUPFAM" id="SSF53187">
    <property type="entry name" value="Zn-dependent exopeptidases"/>
    <property type="match status" value="1"/>
</dbReference>
<keyword evidence="4" id="KW-0378">Hydrolase</keyword>
<evidence type="ECO:0000313" key="8">
    <source>
        <dbReference type="EMBL" id="KYO57436.1"/>
    </source>
</evidence>
<dbReference type="GO" id="GO:0070006">
    <property type="term" value="F:metalloaminopeptidase activity"/>
    <property type="evidence" value="ECO:0007669"/>
    <property type="project" value="InterPro"/>
</dbReference>
<keyword evidence="3" id="KW-0645">Protease</keyword>
<dbReference type="EMBL" id="LPZR01000023">
    <property type="protein sequence ID" value="KYO57436.1"/>
    <property type="molecule type" value="Genomic_DNA"/>
</dbReference>
<feature type="domain" description="Cytosol aminopeptidase" evidence="6">
    <location>
        <begin position="155"/>
        <end position="456"/>
    </location>
</feature>
<dbReference type="InterPro" id="IPR000819">
    <property type="entry name" value="Peptidase_M17_C"/>
</dbReference>
<accession>A0A162LWS2</accession>
<dbReference type="InterPro" id="IPR048816">
    <property type="entry name" value="Peptidase_M17_N_1"/>
</dbReference>
<dbReference type="CDD" id="cd00433">
    <property type="entry name" value="Peptidase_M17"/>
    <property type="match status" value="1"/>
</dbReference>
<comment type="similarity">
    <text evidence="1">Belongs to the peptidase M17 family.</text>
</comment>
<evidence type="ECO:0000256" key="3">
    <source>
        <dbReference type="ARBA" id="ARBA00022670"/>
    </source>
</evidence>
<dbReference type="InterPro" id="IPR011356">
    <property type="entry name" value="Leucine_aapep/pepB"/>
</dbReference>
<dbReference type="Gene3D" id="3.40.630.10">
    <property type="entry name" value="Zn peptidases"/>
    <property type="match status" value="1"/>
</dbReference>
<dbReference type="GO" id="GO:0006508">
    <property type="term" value="P:proteolysis"/>
    <property type="evidence" value="ECO:0007669"/>
    <property type="project" value="UniProtKB-KW"/>
</dbReference>
<keyword evidence="5" id="KW-0464">Manganese</keyword>
<evidence type="ECO:0000256" key="5">
    <source>
        <dbReference type="ARBA" id="ARBA00023211"/>
    </source>
</evidence>
<dbReference type="Pfam" id="PF21337">
    <property type="entry name" value="Peptidase_M17_N_1"/>
    <property type="match status" value="1"/>
</dbReference>
<evidence type="ECO:0000259" key="6">
    <source>
        <dbReference type="Pfam" id="PF00883"/>
    </source>
</evidence>
<evidence type="ECO:0000256" key="2">
    <source>
        <dbReference type="ARBA" id="ARBA00022438"/>
    </source>
</evidence>
<dbReference type="PANTHER" id="PTHR11963:SF20">
    <property type="entry name" value="PEPTIDASE B"/>
    <property type="match status" value="1"/>
</dbReference>
<dbReference type="PRINTS" id="PR00481">
    <property type="entry name" value="LAMNOPPTDASE"/>
</dbReference>
<sequence length="468" mass="50091">MAEIPSLSRDRDAAALPLTLVTERDFAAWRDAAEPRIAAWLSAQGFKPRPGAHALLPDAEGGIAGAVMVTAAEPGPWAIGDLAQKLPEGRWRLDPEPTDPRLVTNLAMGWALGAYRFDRYLGRTEDRRAPATLVVPAAADQVRLAALVQAISHGRDLINTPAEDMGPHELALAARRIAENAGGRYDEIVGDNLVQRNFPAIHAVGRASTRPPRLIDFSWGDESHPRVTLVGKGVCFDSGGLDIKPASAMRLMKKDMGGAAHVLALARMIIDTNLPVRLRVLIPTVDNVIAGDAFRPGDVLKTRAGISVEVGDTDAEGRLILADALAEAARDMPELLIDVATLTGAARVAVGTEIAAFFAEDDALAAALESAARAEDDPVWRLPLHRAYRHMLDSKIADICNVSGGGFAGATTAALFLDAFAGEARKGWLHLDLMAWNTRNRPGRPEGGEIMGVRALYRMIADRWAPSA</sequence>
<gene>
    <name evidence="8" type="ORF">AUP44_20310</name>
</gene>
<comment type="caution">
    <text evidence="8">The sequence shown here is derived from an EMBL/GenBank/DDBJ whole genome shotgun (WGS) entry which is preliminary data.</text>
</comment>
<dbReference type="Gene3D" id="3.40.220.10">
    <property type="entry name" value="Leucine Aminopeptidase, subunit E, domain 1"/>
    <property type="match status" value="1"/>
</dbReference>
<evidence type="ECO:0000256" key="4">
    <source>
        <dbReference type="ARBA" id="ARBA00022801"/>
    </source>
</evidence>
<name>A0A162LWS2_9PROT</name>
<dbReference type="InterPro" id="IPR043472">
    <property type="entry name" value="Macro_dom-like"/>
</dbReference>
<evidence type="ECO:0000256" key="1">
    <source>
        <dbReference type="ARBA" id="ARBA00009528"/>
    </source>
</evidence>
<dbReference type="OrthoDB" id="9809354at2"/>
<protein>
    <submittedName>
        <fullName evidence="8">Cytochrome C oxidase subunit II</fullName>
    </submittedName>
</protein>
<dbReference type="GO" id="GO:0005737">
    <property type="term" value="C:cytoplasm"/>
    <property type="evidence" value="ECO:0007669"/>
    <property type="project" value="InterPro"/>
</dbReference>
<dbReference type="Pfam" id="PF00883">
    <property type="entry name" value="Peptidase_M17"/>
    <property type="match status" value="1"/>
</dbReference>
<proteinExistence type="inferred from homology"/>
<dbReference type="PANTHER" id="PTHR11963">
    <property type="entry name" value="LEUCINE AMINOPEPTIDASE-RELATED"/>
    <property type="match status" value="1"/>
</dbReference>
<dbReference type="AlphaFoldDB" id="A0A162LWS2"/>
<dbReference type="GO" id="GO:0030145">
    <property type="term" value="F:manganese ion binding"/>
    <property type="evidence" value="ECO:0007669"/>
    <property type="project" value="InterPro"/>
</dbReference>
<dbReference type="GeneID" id="97243986"/>
<dbReference type="Proteomes" id="UP000075787">
    <property type="component" value="Unassembled WGS sequence"/>
</dbReference>
<evidence type="ECO:0000259" key="7">
    <source>
        <dbReference type="Pfam" id="PF21337"/>
    </source>
</evidence>
<keyword evidence="2" id="KW-0031">Aminopeptidase</keyword>
<feature type="domain" description="M17 aminopeptidase N-terminal" evidence="7">
    <location>
        <begin position="16"/>
        <end position="127"/>
    </location>
</feature>
<dbReference type="RefSeq" id="WP_062761535.1">
    <property type="nucleotide sequence ID" value="NZ_CP121027.1"/>
</dbReference>